<gene>
    <name evidence="1" type="ORF">MNV_1740078</name>
</gene>
<protein>
    <submittedName>
        <fullName evidence="1">Uncharacterized protein</fullName>
    </submittedName>
</protein>
<dbReference type="Proteomes" id="UP000218615">
    <property type="component" value="Unassembled WGS sequence"/>
</dbReference>
<evidence type="ECO:0000313" key="1">
    <source>
        <dbReference type="EMBL" id="SNQ60333.1"/>
    </source>
</evidence>
<accession>A0A284VM99</accession>
<proteinExistence type="predicted"/>
<keyword evidence="2" id="KW-1185">Reference proteome</keyword>
<sequence>MKGYAKHTPKSSKAGHRFMNDETIHWADAIAEKVLERGKNIP</sequence>
<dbReference type="EMBL" id="FZMP01000084">
    <property type="protein sequence ID" value="SNQ60333.1"/>
    <property type="molecule type" value="Genomic_DNA"/>
</dbReference>
<dbReference type="AlphaFoldDB" id="A0A284VM99"/>
<name>A0A284VM99_9EURY</name>
<evidence type="ECO:0000313" key="2">
    <source>
        <dbReference type="Proteomes" id="UP000218615"/>
    </source>
</evidence>
<organism evidence="1 2">
    <name type="scientific">Candidatus Methanoperedens nitratireducens</name>
    <dbReference type="NCBI Taxonomy" id="1392998"/>
    <lineage>
        <taxon>Archaea</taxon>
        <taxon>Methanobacteriati</taxon>
        <taxon>Methanobacteriota</taxon>
        <taxon>Stenosarchaea group</taxon>
        <taxon>Methanomicrobia</taxon>
        <taxon>Methanosarcinales</taxon>
        <taxon>ANME-2 cluster</taxon>
        <taxon>Candidatus Methanoperedentaceae</taxon>
        <taxon>Candidatus Methanoperedens</taxon>
    </lineage>
</organism>
<reference evidence="2" key="1">
    <citation type="submission" date="2017-06" db="EMBL/GenBank/DDBJ databases">
        <authorList>
            <person name="Cremers G."/>
        </authorList>
    </citation>
    <scope>NUCLEOTIDE SEQUENCE [LARGE SCALE GENOMIC DNA]</scope>
</reference>